<evidence type="ECO:0000313" key="2">
    <source>
        <dbReference type="Proteomes" id="UP000663836"/>
    </source>
</evidence>
<gene>
    <name evidence="1" type="ORF">JBS370_LOCUS42768</name>
</gene>
<sequence length="110" mass="12970">MIPYWPRYIKEGVMFVRYLGRSLSASCFSIKDKHRTLLRMDDIEHPALHVEVTATDYDGFKINFSDYKIGDAPLLIVNSLLNQSISFCQKEDLHTQILPPQYYVYYTWND</sequence>
<accession>A0A820MV68</accession>
<dbReference type="Proteomes" id="UP000663836">
    <property type="component" value="Unassembled WGS sequence"/>
</dbReference>
<evidence type="ECO:0000313" key="1">
    <source>
        <dbReference type="EMBL" id="CAF4378448.1"/>
    </source>
</evidence>
<proteinExistence type="predicted"/>
<dbReference type="AlphaFoldDB" id="A0A820MV68"/>
<protein>
    <submittedName>
        <fullName evidence="1">Uncharacterized protein</fullName>
    </submittedName>
</protein>
<organism evidence="1 2">
    <name type="scientific">Rotaria sordida</name>
    <dbReference type="NCBI Taxonomy" id="392033"/>
    <lineage>
        <taxon>Eukaryota</taxon>
        <taxon>Metazoa</taxon>
        <taxon>Spiralia</taxon>
        <taxon>Gnathifera</taxon>
        <taxon>Rotifera</taxon>
        <taxon>Eurotatoria</taxon>
        <taxon>Bdelloidea</taxon>
        <taxon>Philodinida</taxon>
        <taxon>Philodinidae</taxon>
        <taxon>Rotaria</taxon>
    </lineage>
</organism>
<feature type="non-terminal residue" evidence="1">
    <location>
        <position position="110"/>
    </location>
</feature>
<reference evidence="1" key="1">
    <citation type="submission" date="2021-02" db="EMBL/GenBank/DDBJ databases">
        <authorList>
            <person name="Nowell W R."/>
        </authorList>
    </citation>
    <scope>NUCLEOTIDE SEQUENCE</scope>
</reference>
<name>A0A820MV68_9BILA</name>
<dbReference type="EMBL" id="CAJOBD010059566">
    <property type="protein sequence ID" value="CAF4378448.1"/>
    <property type="molecule type" value="Genomic_DNA"/>
</dbReference>
<comment type="caution">
    <text evidence="1">The sequence shown here is derived from an EMBL/GenBank/DDBJ whole genome shotgun (WGS) entry which is preliminary data.</text>
</comment>